<dbReference type="KEGG" id="bbig:BBBOND_0006270"/>
<evidence type="ECO:0008006" key="4">
    <source>
        <dbReference type="Google" id="ProtNLM"/>
    </source>
</evidence>
<evidence type="ECO:0000313" key="3">
    <source>
        <dbReference type="EMBL" id="CDR71965.1"/>
    </source>
</evidence>
<feature type="transmembrane region" description="Helical" evidence="2">
    <location>
        <begin position="1668"/>
        <end position="1689"/>
    </location>
</feature>
<sequence>MGFLSGVLGAVKDDDAVKTYYPVDKMTETLKKIKNSMHNPGGLSAAVEAVSDALGEWDGELQKKIDKIVKDGGEGTLKALKDRIGDNIVAVQQLNTHSLDIVIDKMASTVADGLEENLKIIAEAVRTLDGPLQTKIWLDFEKIKTEVLTIRKSSTRDEFHLRGLVKHLSNKLNMLKDNIHNVVETQTEKLEKSLKANIRMIHDQVLHINELLMQYVLELTQWVSKADEIIDGTLQQVGKILKEVDDNKGAKLKNAIIAAALQSKQKADALQRAGSAAADSVERKVTAALSEVAKTNLALRDNLNGLKVELQMLIGGYFSKYVEEVQKKVKAIKGDGEEKGLGGINAKVMEYVTQYGNEDTFGKNIGEWVGSILDTDEMAKYWFGRYVSANTEQVKVGISSHIYNEFVRDANGVLRVDATEVSTALANIQSFLTTFAATVESKVRQDQIVEFAEQMHRALQARHGVALTGNATHLQNALKSILPAIASIAKKFGSQIQELVDDCLIGNVDEALEVTDELLNGFTDALKPARENANAATDPFNPYTSGSSQTPKLGDNIAKTIDGILEKEIGQTNNGNAPGKVDMNTEKTFRNYNSFIQQDKITSDKATLTGEKDKREGSLPAAIGDIEREVKTALATIDGLKSDAFKQYQYVTQNLSSLCNNIEKAAGSSIESGLQSVLTSFKEKQISRNDSTEGLAKMIEEIKLLQKNQVVKLGNAVGLLFTDTLPDVVKQCRTFLWIHLDEQITHSINSIKKDALNRYVMLKRRELNELQTFVEKMRMSMQNIVDLDSVTSVKGLLKVVRGSTFDVQNNIPQFYGSEDPTLLTNVKEAVFPTTLQPLPERTIKERLVALSTALNNYVKPILDYIHNQVNQLTKPPTNPPPTDQPTDQPTDPAKQLTKIKTDFDELLEHLKNNSDKTRIYNYDHPFTEKLASLKNATNDLSPSLFANPRHPELLDAVRAGLEGLVKEMERVYVNGYDGGDTIKRWTHRETGDVELTADGRNGAKIFLSILEILFHDLSKLLQGCVPRGDSHGRNIRLNDISNDGNQTKNPLGKWLHERGYTVSDDERTQNGELDRRKNGKQIMELYLKTIIGSNNAHLTTCKPNGKTKDFRTLDILSCLVGHLKTFYEVCHLRHISKPKAPRNINEMLYWVCGLCHHPGLYSLRLHVMELFPKPKGKEKMTHKEIGSANLTLDVQTEADITARALDAKLLPICGNSHDILVAILGYGNAEGRYACEFRINPDGLSYPADPAQCLDMLLDILRRLFLQFRYLSKRCSVAAEHHGWSECQYGKEIPTTKSHCNNGLTDQPRSQPNTQPNCQPTCQATCQVNCQPNCQSTSPLMSLLNDCLPGHLPHILESVGCKAQCRTCSPSNSGKPCLTPFGFRAFTGSTKTGKFLCSVLKTFLNNDYVKYLCCLQPKPPKTLPEHFGFALSLVKGWSNISKLSQNMKSKYSFQSSFESRVRDVSLKLYPDSYELTKTLMKAYGSQAVLHEDCKHPHLVNFTSSEICRYDAADVACAPYLQSLCADSYEYMAINNCSLYLSWAIYLSWDFWRLLNDLYNDFCNIFCADWGCRSCLRGDTCKKGSHGLTDEKSGNPHCQCSSIVDCKGVSPTLYRYGFSFGEADKLSNNQYKKKCSDFCGQLNKLLNSKYFTDLFDKCDEFLFKIRAPFIWLNVALWLLSLLYLLHIMVIRLDLLHIKSHLHSPSSHRIAAQSLLAAARVNKLGKVFYLQP</sequence>
<dbReference type="RefSeq" id="XP_012770907.1">
    <property type="nucleotide sequence ID" value="XM_012915453.1"/>
</dbReference>
<evidence type="ECO:0000256" key="1">
    <source>
        <dbReference type="SAM" id="MobiDB-lite"/>
    </source>
</evidence>
<keyword evidence="2" id="KW-0812">Transmembrane</keyword>
<dbReference type="VEuPathDB" id="PiroplasmaDB:BBBOND_0006270"/>
<feature type="region of interest" description="Disordered" evidence="1">
    <location>
        <begin position="870"/>
        <end position="893"/>
    </location>
</feature>
<dbReference type="EMBL" id="LK055272">
    <property type="protein sequence ID" value="CDR71965.1"/>
    <property type="molecule type" value="Genomic_DNA"/>
</dbReference>
<protein>
    <recommendedName>
        <fullName evidence="4">C3H1-type domain-containing protein</fullName>
    </recommendedName>
</protein>
<evidence type="ECO:0000256" key="2">
    <source>
        <dbReference type="SAM" id="Phobius"/>
    </source>
</evidence>
<dbReference type="GeneID" id="24562182"/>
<name>A0A061BKG8_BABBI</name>
<reference evidence="3" key="1">
    <citation type="journal article" date="2014" name="Nucleic Acids Res.">
        <title>The evolutionary dynamics of variant antigen genes in Babesia reveal a history of genomic innovation underlying host-parasite interaction.</title>
        <authorList>
            <person name="Jackson A.P."/>
            <person name="Otto T.D."/>
            <person name="Darby A."/>
            <person name="Ramaprasad A."/>
            <person name="Xia D."/>
            <person name="Echaide I.E."/>
            <person name="Farber M."/>
            <person name="Gahlot S."/>
            <person name="Gamble J."/>
            <person name="Gupta D."/>
            <person name="Gupta Y."/>
            <person name="Jackson L."/>
            <person name="Malandrin L."/>
            <person name="Malas T.B."/>
            <person name="Moussa E."/>
            <person name="Nair M."/>
            <person name="Reid AJ."/>
            <person name="Sanders M."/>
            <person name="Sharma J."/>
            <person name="Tracey A."/>
            <person name="Quail M.A."/>
            <person name="Weir W."/>
            <person name="Wastling J.M."/>
            <person name="Hall N."/>
            <person name="Willadsen P."/>
            <person name="Lingelbach K."/>
            <person name="Shiels B."/>
            <person name="Tait A."/>
            <person name="Berriman M."/>
            <person name="Allred D.R."/>
            <person name="Pain A."/>
        </authorList>
    </citation>
    <scope>NUCLEOTIDE SEQUENCE</scope>
    <source>
        <strain evidence="3">Bond</strain>
    </source>
</reference>
<accession>A0A061BKG8</accession>
<proteinExistence type="predicted"/>
<gene>
    <name evidence="3" type="ORF">BBBOND_0006270</name>
</gene>
<keyword evidence="2" id="KW-1133">Transmembrane helix</keyword>
<organism evidence="3">
    <name type="scientific">Babesia bigemina</name>
    <dbReference type="NCBI Taxonomy" id="5866"/>
    <lineage>
        <taxon>Eukaryota</taxon>
        <taxon>Sar</taxon>
        <taxon>Alveolata</taxon>
        <taxon>Apicomplexa</taxon>
        <taxon>Aconoidasida</taxon>
        <taxon>Piroplasmida</taxon>
        <taxon>Babesiidae</taxon>
        <taxon>Babesia</taxon>
    </lineage>
</organism>
<keyword evidence="2" id="KW-0472">Membrane</keyword>
<reference evidence="3" key="2">
    <citation type="submission" date="2014-06" db="EMBL/GenBank/DDBJ databases">
        <authorList>
            <person name="Aslett M."/>
            <person name="De Silva Nishadi"/>
        </authorList>
    </citation>
    <scope>NUCLEOTIDE SEQUENCE</scope>
    <source>
        <strain evidence="3">Bond</strain>
    </source>
</reference>